<keyword evidence="3" id="KW-1185">Reference proteome</keyword>
<name>A0ABT9NZS7_9ACTN</name>
<dbReference type="Proteomes" id="UP001235712">
    <property type="component" value="Unassembled WGS sequence"/>
</dbReference>
<comment type="caution">
    <text evidence="2">The sequence shown here is derived from an EMBL/GenBank/DDBJ whole genome shotgun (WGS) entry which is preliminary data.</text>
</comment>
<proteinExistence type="predicted"/>
<accession>A0ABT9NZS7</accession>
<dbReference type="InterPro" id="IPR007061">
    <property type="entry name" value="MST-like"/>
</dbReference>
<dbReference type="RefSeq" id="WP_307239012.1">
    <property type="nucleotide sequence ID" value="NZ_JAUSQZ010000001.1"/>
</dbReference>
<reference evidence="2 3" key="1">
    <citation type="submission" date="2023-07" db="EMBL/GenBank/DDBJ databases">
        <title>Sequencing the genomes of 1000 actinobacteria strains.</title>
        <authorList>
            <person name="Klenk H.-P."/>
        </authorList>
    </citation>
    <scope>NUCLEOTIDE SEQUENCE [LARGE SCALE GENOMIC DNA]</scope>
    <source>
        <strain evidence="2 3">DSM 44388</strain>
    </source>
</reference>
<dbReference type="Pfam" id="PF04978">
    <property type="entry name" value="MST"/>
    <property type="match status" value="1"/>
</dbReference>
<evidence type="ECO:0000313" key="2">
    <source>
        <dbReference type="EMBL" id="MDP9825335.1"/>
    </source>
</evidence>
<gene>
    <name evidence="2" type="ORF">J2S57_001084</name>
</gene>
<evidence type="ECO:0008006" key="4">
    <source>
        <dbReference type="Google" id="ProtNLM"/>
    </source>
</evidence>
<feature type="region of interest" description="Disordered" evidence="1">
    <location>
        <begin position="1"/>
        <end position="39"/>
    </location>
</feature>
<sequence length="202" mass="22498">MSDDAGELAGLPLSPGHSVPSGQPMVDEQGRPQPPVAGGEVETQIGYLEFFRASFRWKTGDLDAAELNLTLGPSSMTLGGMMKHLAFVEDHWFRYYLQGAERSAPWNGVDWDSDRDWDWNSAASDSPDQIRTLWETSVARSREATNAALADGGLDHLARRIIRQDNEEPNLRWIVAHMNEEYARHLGHADLIRESIDGLVGE</sequence>
<evidence type="ECO:0000313" key="3">
    <source>
        <dbReference type="Proteomes" id="UP001235712"/>
    </source>
</evidence>
<dbReference type="SUPFAM" id="SSF109854">
    <property type="entry name" value="DinB/YfiT-like putative metalloenzymes"/>
    <property type="match status" value="1"/>
</dbReference>
<protein>
    <recommendedName>
        <fullName evidence="4">Damage-inducible protein DinB</fullName>
    </recommendedName>
</protein>
<dbReference type="Gene3D" id="1.20.120.450">
    <property type="entry name" value="dinb family like domain"/>
    <property type="match status" value="1"/>
</dbReference>
<evidence type="ECO:0000256" key="1">
    <source>
        <dbReference type="SAM" id="MobiDB-lite"/>
    </source>
</evidence>
<dbReference type="InterPro" id="IPR034660">
    <property type="entry name" value="DinB/YfiT-like"/>
</dbReference>
<organism evidence="2 3">
    <name type="scientific">Kineosporia succinea</name>
    <dbReference type="NCBI Taxonomy" id="84632"/>
    <lineage>
        <taxon>Bacteria</taxon>
        <taxon>Bacillati</taxon>
        <taxon>Actinomycetota</taxon>
        <taxon>Actinomycetes</taxon>
        <taxon>Kineosporiales</taxon>
        <taxon>Kineosporiaceae</taxon>
        <taxon>Kineosporia</taxon>
    </lineage>
</organism>
<dbReference type="EMBL" id="JAUSQZ010000001">
    <property type="protein sequence ID" value="MDP9825335.1"/>
    <property type="molecule type" value="Genomic_DNA"/>
</dbReference>